<proteinExistence type="predicted"/>
<dbReference type="SUPFAM" id="SSF109604">
    <property type="entry name" value="HD-domain/PDEase-like"/>
    <property type="match status" value="1"/>
</dbReference>
<accession>C4FL92</accession>
<dbReference type="Gene3D" id="1.10.3210.10">
    <property type="entry name" value="Hypothetical protein af1432"/>
    <property type="match status" value="1"/>
</dbReference>
<feature type="domain" description="HDOD" evidence="1">
    <location>
        <begin position="139"/>
        <end position="205"/>
    </location>
</feature>
<name>C4FL92_9AQUI</name>
<evidence type="ECO:0000259" key="1">
    <source>
        <dbReference type="Pfam" id="PF08668"/>
    </source>
</evidence>
<dbReference type="EMBL" id="ABZS01000141">
    <property type="protein sequence ID" value="EEP60160.1"/>
    <property type="molecule type" value="Genomic_DNA"/>
</dbReference>
<sequence>MGIFGGKKQKESVKPEKEEALDLRWDKYYLNKSIKIDDLGEIEFISKSLLRLRTDKKTNLIQEGITKSIKINGKEYKCLVLEITERKIDLAFKEEFEDIEFIKENTRFIESYKTSKKYTITDKEIEGIRISQDFINAINLLSEVDDPNTDAENLSFIINQIPPLKNKIIEEANKASENVLEEIKDLSTAIARLGMDKIRKLCYQYFDLFVATYKNPMENFESFNQFNITKVQAFKKFAPYIPFQPKRKLGLLLLLLENVSSIANLFVEKDSNYKSILKNALKFYSYPLRIYEKYLFGEDYLSLNERFLERKFKILLEVNDSYKLAHLLLNPMLSLKQEPLNLSNRNLKRAYLYYLVFLAVNFLVYNDKKSGFILYNRLKRFGMSVNESTDFLNEIVFYVNKILTALKIKPYLRTPSPANYTISCKKNFPESGDFIDLMEAFKKLGSGKFKRLALRHQDSKFAGLLLNYLINDPEIGLHDKSFIIIPSEEIQNPDSLLIENLAGFDIVYFKNIDNLSPVIYREFYKIWKNFEGIIIADYSYYSFIDFDPTKIQIFHIIKENKIDIPLLTENQKAYDFLKEQAKNMYIELFEKTDFKNLDKIESNLYDLESAFLMLLD</sequence>
<comment type="caution">
    <text evidence="2">The sequence shown here is derived from an EMBL/GenBank/DDBJ whole genome shotgun (WGS) entry which is preliminary data.</text>
</comment>
<gene>
    <name evidence="2" type="ORF">SULYE_1346</name>
</gene>
<dbReference type="InterPro" id="IPR013976">
    <property type="entry name" value="HDOD"/>
</dbReference>
<dbReference type="RefSeq" id="WP_007547630.1">
    <property type="nucleotide sequence ID" value="NZ_ABZS01000141.1"/>
</dbReference>
<reference evidence="2 3" key="1">
    <citation type="submission" date="2009-04" db="EMBL/GenBank/DDBJ databases">
        <authorList>
            <person name="Reysenbach A.-L."/>
            <person name="Heidelberg J.F."/>
            <person name="Nelson W.C."/>
        </authorList>
    </citation>
    <scope>NUCLEOTIDE SEQUENCE [LARGE SCALE GENOMIC DNA]</scope>
    <source>
        <strain evidence="2 3">SS-5</strain>
    </source>
</reference>
<protein>
    <recommendedName>
        <fullName evidence="1">HDOD domain-containing protein</fullName>
    </recommendedName>
</protein>
<evidence type="ECO:0000313" key="3">
    <source>
        <dbReference type="Proteomes" id="UP000005540"/>
    </source>
</evidence>
<dbReference type="Pfam" id="PF08668">
    <property type="entry name" value="HDOD"/>
    <property type="match status" value="1"/>
</dbReference>
<dbReference type="OrthoDB" id="8722at2"/>
<dbReference type="Proteomes" id="UP000005540">
    <property type="component" value="Unassembled WGS sequence"/>
</dbReference>
<keyword evidence="3" id="KW-1185">Reference proteome</keyword>
<dbReference type="AlphaFoldDB" id="C4FL92"/>
<evidence type="ECO:0000313" key="2">
    <source>
        <dbReference type="EMBL" id="EEP60160.1"/>
    </source>
</evidence>
<organism evidence="2 3">
    <name type="scientific">Sulfurihydrogenibium yellowstonense SS-5</name>
    <dbReference type="NCBI Taxonomy" id="432331"/>
    <lineage>
        <taxon>Bacteria</taxon>
        <taxon>Pseudomonadati</taxon>
        <taxon>Aquificota</taxon>
        <taxon>Aquificia</taxon>
        <taxon>Aquificales</taxon>
        <taxon>Hydrogenothermaceae</taxon>
        <taxon>Sulfurihydrogenibium</taxon>
    </lineage>
</organism>